<keyword evidence="1" id="KW-0812">Transmembrane</keyword>
<dbReference type="AlphaFoldDB" id="F9W9A4"/>
<dbReference type="Proteomes" id="UP000000702">
    <property type="component" value="Unassembled WGS sequence"/>
</dbReference>
<feature type="transmembrane region" description="Helical" evidence="1">
    <location>
        <begin position="110"/>
        <end position="132"/>
    </location>
</feature>
<gene>
    <name evidence="2" type="ORF">TCIL3000_0_04860</name>
</gene>
<keyword evidence="1" id="KW-1133">Transmembrane helix</keyword>
<name>F9W9A4_TRYCI</name>
<dbReference type="EMBL" id="CAEQ01001288">
    <property type="protein sequence ID" value="CCD13797.1"/>
    <property type="molecule type" value="Genomic_DNA"/>
</dbReference>
<evidence type="ECO:0000313" key="2">
    <source>
        <dbReference type="EMBL" id="CCD13797.1"/>
    </source>
</evidence>
<keyword evidence="3" id="KW-1185">Reference proteome</keyword>
<keyword evidence="1" id="KW-0472">Membrane</keyword>
<organism evidence="2 3">
    <name type="scientific">Trypanosoma congolense (strain IL3000)</name>
    <dbReference type="NCBI Taxonomy" id="1068625"/>
    <lineage>
        <taxon>Eukaryota</taxon>
        <taxon>Discoba</taxon>
        <taxon>Euglenozoa</taxon>
        <taxon>Kinetoplastea</taxon>
        <taxon>Metakinetoplastina</taxon>
        <taxon>Trypanosomatida</taxon>
        <taxon>Trypanosomatidae</taxon>
        <taxon>Trypanosoma</taxon>
        <taxon>Nannomonas</taxon>
    </lineage>
</organism>
<comment type="caution">
    <text evidence="2">The sequence shown here is derived from an EMBL/GenBank/DDBJ whole genome shotgun (WGS) entry which is preliminary data.</text>
</comment>
<evidence type="ECO:0000313" key="3">
    <source>
        <dbReference type="Proteomes" id="UP000000702"/>
    </source>
</evidence>
<sequence length="182" mass="20827">MRDQRNYGVKTILYISVWRFCCVLLAVVRGLAIFFFCTTKPMENSEGFLWPVSPSLTVHHCRRNILVAATHCHLSSQKALALLCRSYRHALGGYYGVEGYAPFETLTATVLSYVLQFSFGCFCPFFLTIFYFRLRYFCSMLFFSFTFKSKKKKTVRCSSCGVVWVGRRATFGQAQVGLVEVS</sequence>
<dbReference type="VEuPathDB" id="TriTrypDB:TcIL3000_0_04860"/>
<protein>
    <submittedName>
        <fullName evidence="2">WGS project CAEQ00000000 data, annotated contig 184</fullName>
    </submittedName>
</protein>
<reference evidence="3" key="1">
    <citation type="submission" date="2011-07" db="EMBL/GenBank/DDBJ databases">
        <title>Divergent evolution of antigenic variation in African trypanosomes.</title>
        <authorList>
            <person name="Jackson A.P."/>
            <person name="Berry A."/>
            <person name="Allison H.C."/>
            <person name="Burton P."/>
            <person name="Anderson J."/>
            <person name="Aslett M."/>
            <person name="Brown R."/>
            <person name="Corton N."/>
            <person name="Harris D."/>
            <person name="Hauser H."/>
            <person name="Gamble J."/>
            <person name="Gilderthorp R."/>
            <person name="McQuillan J."/>
            <person name="Quail M.A."/>
            <person name="Sanders M."/>
            <person name="Van Tonder A."/>
            <person name="Ginger M.L."/>
            <person name="Donelson J.E."/>
            <person name="Field M.C."/>
            <person name="Barry J.D."/>
            <person name="Berriman M."/>
            <person name="Hertz-Fowler C."/>
        </authorList>
    </citation>
    <scope>NUCLEOTIDE SEQUENCE [LARGE SCALE GENOMIC DNA]</scope>
    <source>
        <strain evidence="3">IL3000</strain>
    </source>
</reference>
<reference evidence="2 3" key="2">
    <citation type="journal article" date="2012" name="Proc. Natl. Acad. Sci. U.S.A.">
        <title>Antigenic diversity is generated by distinct evolutionary mechanisms in African trypanosome species.</title>
        <authorList>
            <person name="Jackson A.P."/>
            <person name="Berry A."/>
            <person name="Aslett M."/>
            <person name="Allison H.C."/>
            <person name="Burton P."/>
            <person name="Vavrova-Anderson J."/>
            <person name="Brown R."/>
            <person name="Browne H."/>
            <person name="Corton N."/>
            <person name="Hauser H."/>
            <person name="Gamble J."/>
            <person name="Gilderthorp R."/>
            <person name="Marcello L."/>
            <person name="McQuillan J."/>
            <person name="Otto T.D."/>
            <person name="Quail M.A."/>
            <person name="Sanders M.J."/>
            <person name="van Tonder A."/>
            <person name="Ginger M.L."/>
            <person name="Field M.C."/>
            <person name="Barry J.D."/>
            <person name="Hertz-Fowler C."/>
            <person name="Berriman M."/>
        </authorList>
    </citation>
    <scope>NUCLEOTIDE SEQUENCE [LARGE SCALE GENOMIC DNA]</scope>
    <source>
        <strain evidence="2 3">IL3000</strain>
    </source>
</reference>
<accession>F9W9A4</accession>
<feature type="transmembrane region" description="Helical" evidence="1">
    <location>
        <begin position="12"/>
        <end position="36"/>
    </location>
</feature>
<proteinExistence type="predicted"/>
<evidence type="ECO:0000256" key="1">
    <source>
        <dbReference type="SAM" id="Phobius"/>
    </source>
</evidence>